<organism evidence="3 4">
    <name type="scientific">Streptomyces spectabilis</name>
    <dbReference type="NCBI Taxonomy" id="68270"/>
    <lineage>
        <taxon>Bacteria</taxon>
        <taxon>Bacillati</taxon>
        <taxon>Actinomycetota</taxon>
        <taxon>Actinomycetes</taxon>
        <taxon>Kitasatosporales</taxon>
        <taxon>Streptomycetaceae</taxon>
        <taxon>Streptomyces</taxon>
    </lineage>
</organism>
<keyword evidence="1" id="KW-1133">Transmembrane helix</keyword>
<dbReference type="RefSeq" id="WP_150509784.1">
    <property type="nucleotide sequence ID" value="NZ_BMSQ01000020.1"/>
</dbReference>
<protein>
    <submittedName>
        <fullName evidence="3">Uncharacterized protein</fullName>
    </submittedName>
</protein>
<evidence type="ECO:0000313" key="3">
    <source>
        <dbReference type="EMBL" id="QEV58581.1"/>
    </source>
</evidence>
<dbReference type="EMBL" id="JACHJD010000018">
    <property type="protein sequence ID" value="MBB5108327.1"/>
    <property type="molecule type" value="Genomic_DNA"/>
</dbReference>
<reference evidence="3 4" key="1">
    <citation type="submission" date="2017-09" db="EMBL/GenBank/DDBJ databases">
        <authorList>
            <person name="Lee N."/>
            <person name="Cho B.-K."/>
        </authorList>
    </citation>
    <scope>NUCLEOTIDE SEQUENCE [LARGE SCALE GENOMIC DNA]</scope>
    <source>
        <strain evidence="3 4">ATCC 27465</strain>
    </source>
</reference>
<dbReference type="AlphaFoldDB" id="A0A5P2X2D2"/>
<evidence type="ECO:0000256" key="1">
    <source>
        <dbReference type="SAM" id="Phobius"/>
    </source>
</evidence>
<name>A0A5P2X2D2_STRST</name>
<dbReference type="EMBL" id="CP023690">
    <property type="protein sequence ID" value="QEV58581.1"/>
    <property type="molecule type" value="Genomic_DNA"/>
</dbReference>
<evidence type="ECO:0000313" key="4">
    <source>
        <dbReference type="Proteomes" id="UP000326505"/>
    </source>
</evidence>
<keyword evidence="1" id="KW-0812">Transmembrane</keyword>
<keyword evidence="1" id="KW-0472">Membrane</keyword>
<proteinExistence type="predicted"/>
<reference evidence="2 5" key="2">
    <citation type="submission" date="2020-08" db="EMBL/GenBank/DDBJ databases">
        <title>Genomic Encyclopedia of Type Strains, Phase III (KMG-III): the genomes of soil and plant-associated and newly described type strains.</title>
        <authorList>
            <person name="Whitman W."/>
        </authorList>
    </citation>
    <scope>NUCLEOTIDE SEQUENCE [LARGE SCALE GENOMIC DNA]</scope>
    <source>
        <strain evidence="2 5">CECT 3146</strain>
    </source>
</reference>
<dbReference type="KEGG" id="sspb:CP982_07520"/>
<evidence type="ECO:0000313" key="5">
    <source>
        <dbReference type="Proteomes" id="UP000549009"/>
    </source>
</evidence>
<accession>A0A5P2X2D2</accession>
<evidence type="ECO:0000313" key="2">
    <source>
        <dbReference type="EMBL" id="MBB5108327.1"/>
    </source>
</evidence>
<keyword evidence="5" id="KW-1185">Reference proteome</keyword>
<dbReference type="Proteomes" id="UP000549009">
    <property type="component" value="Unassembled WGS sequence"/>
</dbReference>
<gene>
    <name evidence="3" type="ORF">CP982_07520</name>
    <name evidence="2" type="ORF">FHS40_007448</name>
</gene>
<dbReference type="Proteomes" id="UP000326505">
    <property type="component" value="Chromosome"/>
</dbReference>
<feature type="transmembrane region" description="Helical" evidence="1">
    <location>
        <begin position="31"/>
        <end position="52"/>
    </location>
</feature>
<sequence length="65" mass="7130">MRYLIWLVMIAPAFAAAITVRDVAAVGVAEPWRATATIATALVVCAVMDYLVDVYFARRADRAQD</sequence>